<proteinExistence type="inferred from homology"/>
<gene>
    <name evidence="13" type="ORF">CTOB1V02_LOCUS2330</name>
</gene>
<name>A0A7R8W3Z6_9CRUS</name>
<dbReference type="InterPro" id="IPR017871">
    <property type="entry name" value="ABC_transporter-like_CS"/>
</dbReference>
<feature type="transmembrane region" description="Helical" evidence="11">
    <location>
        <begin position="580"/>
        <end position="599"/>
    </location>
</feature>
<dbReference type="Pfam" id="PF00005">
    <property type="entry name" value="ABC_tran"/>
    <property type="match status" value="1"/>
</dbReference>
<feature type="compositionally biased region" description="Pro residues" evidence="10">
    <location>
        <begin position="106"/>
        <end position="116"/>
    </location>
</feature>
<dbReference type="InterPro" id="IPR013525">
    <property type="entry name" value="ABC2_TM"/>
</dbReference>
<dbReference type="Gene3D" id="3.40.50.300">
    <property type="entry name" value="P-loop containing nucleotide triphosphate hydrolases"/>
    <property type="match status" value="1"/>
</dbReference>
<feature type="transmembrane region" description="Helical" evidence="11">
    <location>
        <begin position="666"/>
        <end position="686"/>
    </location>
</feature>
<keyword evidence="5" id="KW-0547">Nucleotide-binding</keyword>
<feature type="region of interest" description="Disordered" evidence="10">
    <location>
        <begin position="29"/>
        <end position="120"/>
    </location>
</feature>
<evidence type="ECO:0000256" key="7">
    <source>
        <dbReference type="ARBA" id="ARBA00022989"/>
    </source>
</evidence>
<dbReference type="GO" id="GO:0005524">
    <property type="term" value="F:ATP binding"/>
    <property type="evidence" value="ECO:0007669"/>
    <property type="project" value="UniProtKB-KW"/>
</dbReference>
<dbReference type="PANTHER" id="PTHR48041">
    <property type="entry name" value="ABC TRANSPORTER G FAMILY MEMBER 28"/>
    <property type="match status" value="1"/>
</dbReference>
<feature type="transmembrane region" description="Helical" evidence="11">
    <location>
        <begin position="552"/>
        <end position="573"/>
    </location>
</feature>
<dbReference type="CDD" id="cd03213">
    <property type="entry name" value="ABCG_EPDR"/>
    <property type="match status" value="1"/>
</dbReference>
<evidence type="ECO:0000256" key="10">
    <source>
        <dbReference type="SAM" id="MobiDB-lite"/>
    </source>
</evidence>
<comment type="subcellular location">
    <subcellularLocation>
        <location evidence="1">Membrane</location>
        <topology evidence="1">Multi-pass membrane protein</topology>
    </subcellularLocation>
</comment>
<dbReference type="AlphaFoldDB" id="A0A7R8W3Z6"/>
<organism evidence="13">
    <name type="scientific">Cyprideis torosa</name>
    <dbReference type="NCBI Taxonomy" id="163714"/>
    <lineage>
        <taxon>Eukaryota</taxon>
        <taxon>Metazoa</taxon>
        <taxon>Ecdysozoa</taxon>
        <taxon>Arthropoda</taxon>
        <taxon>Crustacea</taxon>
        <taxon>Oligostraca</taxon>
        <taxon>Ostracoda</taxon>
        <taxon>Podocopa</taxon>
        <taxon>Podocopida</taxon>
        <taxon>Cytherocopina</taxon>
        <taxon>Cytheroidea</taxon>
        <taxon>Cytherideidae</taxon>
        <taxon>Cyprideis</taxon>
    </lineage>
</organism>
<dbReference type="PROSITE" id="PS50893">
    <property type="entry name" value="ABC_TRANSPORTER_2"/>
    <property type="match status" value="1"/>
</dbReference>
<dbReference type="GO" id="GO:0016887">
    <property type="term" value="F:ATP hydrolysis activity"/>
    <property type="evidence" value="ECO:0007669"/>
    <property type="project" value="InterPro"/>
</dbReference>
<sequence>MTKDDESDPLVAARPPTFFRSYSSFLLDTTLDNQGPNMRTEQNETSFADPQTEGQASSKMSSSPPSRFLAPPYPQPTHKQKFSKPPFTSRLGTTKTMFVSAGTPQFPSPPQEPPATPHSSSLSQLLTLSWHNLNVYTSGFNSSGSYTLGGRKHILKDVSGVVRPGELLAIMGASGAGKTTLLNTLTFRSGNELTVAGTIRLNGLPVGGETITAISAYVTQDDIFMPTLTVREHLQFQAMLRLAEDLTMEQRMERVEEAILELGLTKCADSLIGSLEIGGSISGGERRRLAFASEALTNPPLLFCDEPTSGLDSYMAQTTIGVLRTLAGRGRTLVCTIHQPSSEVFSLFDRLLLLADGRTAFLGDTHGAAAFFREQGFNCPQNYNPADFYINTLAIDPGDEEISKARVRKICDAFAKQGKKEKEIIIIKVRQEERPSPYKVSCWLQFRAVIWRSWLSMIREPMIIKVRLLEVIAVALIQGLVFLSQPLNAEGINNINGALFLLINNMTFQNAFAIVSVFCSEYPILLREHQAGMYRITVYFLCKALAEIPLFVFYPVLFCSVTFFMIGYMISCVSSNMHMGLSVGPAIIVPFMLFGGYYLHADSVPKSLGWLRYLSWYYYGNEALAINQWKNLTNIDCGASNMSCPKDGNSILQGFAFDPNRLAADVGYLFCLIFGFRLLGLAALSIRTSRRDKH</sequence>
<evidence type="ECO:0000256" key="5">
    <source>
        <dbReference type="ARBA" id="ARBA00022741"/>
    </source>
</evidence>
<evidence type="ECO:0000256" key="1">
    <source>
        <dbReference type="ARBA" id="ARBA00004141"/>
    </source>
</evidence>
<keyword evidence="8 11" id="KW-0472">Membrane</keyword>
<dbReference type="EMBL" id="OB660356">
    <property type="protein sequence ID" value="CAD7224365.1"/>
    <property type="molecule type" value="Genomic_DNA"/>
</dbReference>
<keyword evidence="6" id="KW-0067">ATP-binding</keyword>
<evidence type="ECO:0000256" key="3">
    <source>
        <dbReference type="ARBA" id="ARBA00022448"/>
    </source>
</evidence>
<dbReference type="GO" id="GO:0005886">
    <property type="term" value="C:plasma membrane"/>
    <property type="evidence" value="ECO:0007669"/>
    <property type="project" value="TreeGrafter"/>
</dbReference>
<evidence type="ECO:0000256" key="8">
    <source>
        <dbReference type="ARBA" id="ARBA00023136"/>
    </source>
</evidence>
<comment type="similarity">
    <text evidence="2">Belongs to the ABC transporter superfamily. ABCG family. Eye pigment precursor importer (TC 3.A.1.204) subfamily.</text>
</comment>
<evidence type="ECO:0000313" key="13">
    <source>
        <dbReference type="EMBL" id="CAD7224365.1"/>
    </source>
</evidence>
<evidence type="ECO:0000259" key="12">
    <source>
        <dbReference type="PROSITE" id="PS50893"/>
    </source>
</evidence>
<keyword evidence="7 11" id="KW-1133">Transmembrane helix</keyword>
<dbReference type="Pfam" id="PF01061">
    <property type="entry name" value="ABC2_membrane"/>
    <property type="match status" value="1"/>
</dbReference>
<keyword evidence="4 11" id="KW-0812">Transmembrane</keyword>
<dbReference type="InterPro" id="IPR003593">
    <property type="entry name" value="AAA+_ATPase"/>
</dbReference>
<dbReference type="OrthoDB" id="66620at2759"/>
<dbReference type="GO" id="GO:0140359">
    <property type="term" value="F:ABC-type transporter activity"/>
    <property type="evidence" value="ECO:0007669"/>
    <property type="project" value="InterPro"/>
</dbReference>
<feature type="compositionally biased region" description="Polar residues" evidence="10">
    <location>
        <begin position="29"/>
        <end position="56"/>
    </location>
</feature>
<evidence type="ECO:0000256" key="9">
    <source>
        <dbReference type="ARBA" id="ARBA00039188"/>
    </source>
</evidence>
<dbReference type="InterPro" id="IPR050352">
    <property type="entry name" value="ABCG_transporters"/>
</dbReference>
<dbReference type="SUPFAM" id="SSF52540">
    <property type="entry name" value="P-loop containing nucleoside triphosphate hydrolases"/>
    <property type="match status" value="1"/>
</dbReference>
<dbReference type="PANTHER" id="PTHR48041:SF129">
    <property type="entry name" value="PROTEIN WHITE"/>
    <property type="match status" value="1"/>
</dbReference>
<dbReference type="PROSITE" id="PS00211">
    <property type="entry name" value="ABC_TRANSPORTER_1"/>
    <property type="match status" value="1"/>
</dbReference>
<dbReference type="SMART" id="SM00382">
    <property type="entry name" value="AAA"/>
    <property type="match status" value="1"/>
</dbReference>
<protein>
    <recommendedName>
        <fullName evidence="9">Protein white</fullName>
    </recommendedName>
</protein>
<accession>A0A7R8W3Z6</accession>
<keyword evidence="3" id="KW-0813">Transport</keyword>
<feature type="compositionally biased region" description="Low complexity" evidence="10">
    <location>
        <begin position="57"/>
        <end position="66"/>
    </location>
</feature>
<evidence type="ECO:0000256" key="11">
    <source>
        <dbReference type="SAM" id="Phobius"/>
    </source>
</evidence>
<dbReference type="InterPro" id="IPR027417">
    <property type="entry name" value="P-loop_NTPase"/>
</dbReference>
<evidence type="ECO:0000256" key="4">
    <source>
        <dbReference type="ARBA" id="ARBA00022692"/>
    </source>
</evidence>
<dbReference type="InterPro" id="IPR003439">
    <property type="entry name" value="ABC_transporter-like_ATP-bd"/>
</dbReference>
<feature type="domain" description="ABC transporter" evidence="12">
    <location>
        <begin position="130"/>
        <end position="381"/>
    </location>
</feature>
<dbReference type="Pfam" id="PF19055">
    <property type="entry name" value="ABC2_membrane_7"/>
    <property type="match status" value="1"/>
</dbReference>
<dbReference type="GO" id="GO:0030659">
    <property type="term" value="C:cytoplasmic vesicle membrane"/>
    <property type="evidence" value="ECO:0007669"/>
    <property type="project" value="TreeGrafter"/>
</dbReference>
<reference evidence="13" key="1">
    <citation type="submission" date="2020-11" db="EMBL/GenBank/DDBJ databases">
        <authorList>
            <person name="Tran Van P."/>
        </authorList>
    </citation>
    <scope>NUCLEOTIDE SEQUENCE</scope>
</reference>
<dbReference type="InterPro" id="IPR043926">
    <property type="entry name" value="ABCG_dom"/>
</dbReference>
<evidence type="ECO:0000256" key="6">
    <source>
        <dbReference type="ARBA" id="ARBA00022840"/>
    </source>
</evidence>
<evidence type="ECO:0000256" key="2">
    <source>
        <dbReference type="ARBA" id="ARBA00005814"/>
    </source>
</evidence>